<gene>
    <name evidence="2" type="ORF">AMSG_01211</name>
</gene>
<dbReference type="GO" id="GO:0016788">
    <property type="term" value="F:hydrolase activity, acting on ester bonds"/>
    <property type="evidence" value="ECO:0007669"/>
    <property type="project" value="InterPro"/>
</dbReference>
<dbReference type="InterPro" id="IPR001130">
    <property type="entry name" value="TatD-like"/>
</dbReference>
<dbReference type="PANTHER" id="PTHR46124">
    <property type="entry name" value="D-AMINOACYL-TRNA DEACYLASE"/>
    <property type="match status" value="1"/>
</dbReference>
<keyword evidence="2" id="KW-0378">Hydrolase</keyword>
<dbReference type="Pfam" id="PF01026">
    <property type="entry name" value="TatD_DNase"/>
    <property type="match status" value="1"/>
</dbReference>
<dbReference type="EMBL" id="GL349437">
    <property type="protein sequence ID" value="KNC53498.1"/>
    <property type="molecule type" value="Genomic_DNA"/>
</dbReference>
<dbReference type="InterPro" id="IPR032466">
    <property type="entry name" value="Metal_Hydrolase"/>
</dbReference>
<dbReference type="SUPFAM" id="SSF51556">
    <property type="entry name" value="Metallo-dependent hydrolases"/>
    <property type="match status" value="1"/>
</dbReference>
<feature type="binding site" evidence="1">
    <location>
        <position position="115"/>
    </location>
    <ligand>
        <name>a divalent metal cation</name>
        <dbReference type="ChEBI" id="CHEBI:60240"/>
        <label>1</label>
    </ligand>
</feature>
<keyword evidence="1" id="KW-0479">Metal-binding</keyword>
<keyword evidence="3" id="KW-1185">Reference proteome</keyword>
<dbReference type="eggNOG" id="KOG3020">
    <property type="taxonomic scope" value="Eukaryota"/>
</dbReference>
<dbReference type="Gene3D" id="3.20.20.140">
    <property type="entry name" value="Metal-dependent hydrolases"/>
    <property type="match status" value="1"/>
</dbReference>
<dbReference type="GO" id="GO:0046872">
    <property type="term" value="F:metal ion binding"/>
    <property type="evidence" value="ECO:0007669"/>
    <property type="project" value="UniProtKB-KW"/>
</dbReference>
<dbReference type="CDD" id="cd01310">
    <property type="entry name" value="TatD_DNAse"/>
    <property type="match status" value="1"/>
</dbReference>
<feature type="binding site" evidence="1">
    <location>
        <position position="152"/>
    </location>
    <ligand>
        <name>a divalent metal cation</name>
        <dbReference type="ChEBI" id="CHEBI:60240"/>
        <label>2</label>
    </ligand>
</feature>
<evidence type="ECO:0000313" key="2">
    <source>
        <dbReference type="EMBL" id="KNC53498.1"/>
    </source>
</evidence>
<evidence type="ECO:0000256" key="1">
    <source>
        <dbReference type="PIRSR" id="PIRSR005902-1"/>
    </source>
</evidence>
<dbReference type="PIRSF" id="PIRSF005902">
    <property type="entry name" value="DNase_TatD"/>
    <property type="match status" value="1"/>
</dbReference>
<evidence type="ECO:0000313" key="3">
    <source>
        <dbReference type="Proteomes" id="UP000054408"/>
    </source>
</evidence>
<dbReference type="OMA" id="YHINDAN"/>
<feature type="binding site" evidence="1">
    <location>
        <position position="233"/>
    </location>
    <ligand>
        <name>a divalent metal cation</name>
        <dbReference type="ChEBI" id="CHEBI:60240"/>
        <label>1</label>
    </ligand>
</feature>
<dbReference type="OrthoDB" id="6079689at2759"/>
<accession>A0A0L0DPZ0</accession>
<dbReference type="GeneID" id="25560969"/>
<feature type="binding site" evidence="1">
    <location>
        <position position="180"/>
    </location>
    <ligand>
        <name>a divalent metal cation</name>
        <dbReference type="ChEBI" id="CHEBI:60240"/>
        <label>2</label>
    </ligand>
</feature>
<dbReference type="AlphaFoldDB" id="A0A0L0DPZ0"/>
<sequence length="291" mass="30863">MSSVPSQLWVDVCANLSNREFADDLDDVVAAAVEVGVTGVVMPASDLADARRIEAIAGSLPNEMWCATPVGVHPWAVSEELLASDGSGDLDAGCASEMIELVTGAASSRSAWIGEIGLDYCDGCPADREVQRRAFRAQLRLAFTHGWRVYLHCRDAFDDFVADLSDEAKAAGVPISGILHCFTGSSTQAAALVDLGLHIGVTGMATAKGRLGRELREAIVAAVPLTSLMVETDAPWLLPRIKSVQKAAKDGKRNEPRFLPALAAPLAAAYGVALDEFARQTTANAEALFRR</sequence>
<dbReference type="RefSeq" id="XP_013761819.1">
    <property type="nucleotide sequence ID" value="XM_013906365.1"/>
</dbReference>
<protein>
    <submittedName>
        <fullName evidence="2">TatD family Hydrolase</fullName>
    </submittedName>
</protein>
<dbReference type="Proteomes" id="UP000054408">
    <property type="component" value="Unassembled WGS sequence"/>
</dbReference>
<proteinExistence type="predicted"/>
<name>A0A0L0DPZ0_THETB</name>
<dbReference type="GO" id="GO:0005829">
    <property type="term" value="C:cytosol"/>
    <property type="evidence" value="ECO:0007669"/>
    <property type="project" value="TreeGrafter"/>
</dbReference>
<dbReference type="PANTHER" id="PTHR46124:SF2">
    <property type="entry name" value="D-AMINOACYL-TRNA DEACYLASE"/>
    <property type="match status" value="1"/>
</dbReference>
<reference evidence="2 3" key="1">
    <citation type="submission" date="2010-05" db="EMBL/GenBank/DDBJ databases">
        <title>The Genome Sequence of Thecamonas trahens ATCC 50062.</title>
        <authorList>
            <consortium name="The Broad Institute Genome Sequencing Platform"/>
            <person name="Russ C."/>
            <person name="Cuomo C."/>
            <person name="Shea T."/>
            <person name="Young S.K."/>
            <person name="Zeng Q."/>
            <person name="Koehrsen M."/>
            <person name="Haas B."/>
            <person name="Borodovsky M."/>
            <person name="Guigo R."/>
            <person name="Alvarado L."/>
            <person name="Berlin A."/>
            <person name="Bochicchio J."/>
            <person name="Borenstein D."/>
            <person name="Chapman S."/>
            <person name="Chen Z."/>
            <person name="Freedman E."/>
            <person name="Gellesch M."/>
            <person name="Goldberg J."/>
            <person name="Griggs A."/>
            <person name="Gujja S."/>
            <person name="Heilman E."/>
            <person name="Heiman D."/>
            <person name="Hepburn T."/>
            <person name="Howarth C."/>
            <person name="Jen D."/>
            <person name="Larson L."/>
            <person name="Mehta T."/>
            <person name="Park D."/>
            <person name="Pearson M."/>
            <person name="Roberts A."/>
            <person name="Saif S."/>
            <person name="Shenoy N."/>
            <person name="Sisk P."/>
            <person name="Stolte C."/>
            <person name="Sykes S."/>
            <person name="Thomson T."/>
            <person name="Walk T."/>
            <person name="White J."/>
            <person name="Yandava C."/>
            <person name="Burger G."/>
            <person name="Gray M.W."/>
            <person name="Holland P.W.H."/>
            <person name="King N."/>
            <person name="Lang F.B.F."/>
            <person name="Roger A.J."/>
            <person name="Ruiz-Trillo I."/>
            <person name="Lander E."/>
            <person name="Nusbaum C."/>
        </authorList>
    </citation>
    <scope>NUCLEOTIDE SEQUENCE [LARGE SCALE GENOMIC DNA]</scope>
    <source>
        <strain evidence="2 3">ATCC 50062</strain>
    </source>
</reference>
<organism evidence="2 3">
    <name type="scientific">Thecamonas trahens ATCC 50062</name>
    <dbReference type="NCBI Taxonomy" id="461836"/>
    <lineage>
        <taxon>Eukaryota</taxon>
        <taxon>Apusozoa</taxon>
        <taxon>Apusomonadida</taxon>
        <taxon>Apusomonadidae</taxon>
        <taxon>Thecamonas</taxon>
    </lineage>
</organism>